<dbReference type="Gene3D" id="3.10.450.40">
    <property type="match status" value="2"/>
</dbReference>
<gene>
    <name evidence="2" type="ORF">CHH72_02985</name>
</gene>
<sequence>MKKKLSIIFSVVLLIVIGLGIYLYTAIRSPLTEGAKEATAFVTEQGMMAEVDDVSFYHGEESYWIVSGTSDEGEALFAWVNDDPEKRESTLVLPQHAGVPIEEMKETVAQELGVTAFDSVRLGYENGQAVYEFTYTSDTQGKLFYYTAFETGEYMKSFSIRTN</sequence>
<reference evidence="2 3" key="1">
    <citation type="submission" date="2017-07" db="EMBL/GenBank/DDBJ databases">
        <title>Isolation and whole genome analysis of endospore-forming bacteria from heroin.</title>
        <authorList>
            <person name="Kalinowski J."/>
            <person name="Ahrens B."/>
            <person name="Al-Dilaimi A."/>
            <person name="Winkler A."/>
            <person name="Wibberg D."/>
            <person name="Schleenbecker U."/>
            <person name="Ruckert C."/>
            <person name="Wolfel R."/>
            <person name="Grass G."/>
        </authorList>
    </citation>
    <scope>NUCLEOTIDE SEQUENCE [LARGE SCALE GENOMIC DNA]</scope>
    <source>
        <strain evidence="2 3">7539</strain>
    </source>
</reference>
<feature type="domain" description="Cell wall elongation regulator TseB-like" evidence="1">
    <location>
        <begin position="37"/>
        <end position="81"/>
    </location>
</feature>
<dbReference type="Pfam" id="PF17881">
    <property type="entry name" value="TseB"/>
    <property type="match status" value="1"/>
</dbReference>
<dbReference type="InterPro" id="IPR041401">
    <property type="entry name" value="TseB-like_dom"/>
</dbReference>
<proteinExistence type="predicted"/>
<evidence type="ECO:0000259" key="1">
    <source>
        <dbReference type="Pfam" id="PF17881"/>
    </source>
</evidence>
<evidence type="ECO:0000313" key="2">
    <source>
        <dbReference type="EMBL" id="PAE89968.1"/>
    </source>
</evidence>
<evidence type="ECO:0000313" key="3">
    <source>
        <dbReference type="Proteomes" id="UP000216207"/>
    </source>
</evidence>
<comment type="caution">
    <text evidence="2">The sequence shown here is derived from an EMBL/GenBank/DDBJ whole genome shotgun (WGS) entry which is preliminary data.</text>
</comment>
<dbReference type="EMBL" id="NPCC01000005">
    <property type="protein sequence ID" value="PAE89968.1"/>
    <property type="molecule type" value="Genomic_DNA"/>
</dbReference>
<name>A0A268P2Q2_SHOCL</name>
<organism evidence="2 3">
    <name type="scientific">Shouchella clausii</name>
    <name type="common">Alkalihalobacillus clausii</name>
    <dbReference type="NCBI Taxonomy" id="79880"/>
    <lineage>
        <taxon>Bacteria</taxon>
        <taxon>Bacillati</taxon>
        <taxon>Bacillota</taxon>
        <taxon>Bacilli</taxon>
        <taxon>Bacillales</taxon>
        <taxon>Bacillaceae</taxon>
        <taxon>Shouchella</taxon>
    </lineage>
</organism>
<protein>
    <recommendedName>
        <fullName evidence="1">Cell wall elongation regulator TseB-like domain-containing protein</fullName>
    </recommendedName>
</protein>
<dbReference type="RefSeq" id="WP_035201186.1">
    <property type="nucleotide sequence ID" value="NZ_BOQQ01000003.1"/>
</dbReference>
<accession>A0A268P2Q2</accession>
<dbReference type="InterPro" id="IPR046350">
    <property type="entry name" value="Cystatin_sf"/>
</dbReference>
<dbReference type="SUPFAM" id="SSF54403">
    <property type="entry name" value="Cystatin/monellin"/>
    <property type="match status" value="2"/>
</dbReference>
<dbReference type="Proteomes" id="UP000216207">
    <property type="component" value="Unassembled WGS sequence"/>
</dbReference>
<dbReference type="AlphaFoldDB" id="A0A268P2Q2"/>